<gene>
    <name evidence="1" type="ORF">EJ02DRAFT_56779</name>
</gene>
<sequence length="316" mass="35922">MEMAQTSPFLTLPGEIRNYIVEYVFRREAGTAPPPLSRSPLALAFTCRQLHREFQNLARSATIFTIRWSSSQELGSKASILPPASISSTKKLQIQLPPDLVDLYIDDAHRKRVKSFGFSDAGLIGLEELYFRYRPEHHEKGVGGPGREFLVLALWRILWERGNENLKKVCVVHDGTQPYLSLTLLHGMLEAFGPCRRSKRWQLKSDMEHGQLLFVEQGQNSQPQRQIAIALGYSFREAEEYVAVCEQIFEGKEAEVLLARRQDCEYVSSLLDLSDAALRREFDNLKTLFPVYGDELSDLQSRVQAIRSMSNASIDA</sequence>
<name>A0A6A5SCQ1_9PLEO</name>
<dbReference type="OrthoDB" id="62952at2759"/>
<keyword evidence="2" id="KW-1185">Reference proteome</keyword>
<accession>A0A6A5SCQ1</accession>
<protein>
    <submittedName>
        <fullName evidence="1">Uncharacterized protein</fullName>
    </submittedName>
</protein>
<dbReference type="Proteomes" id="UP000800038">
    <property type="component" value="Unassembled WGS sequence"/>
</dbReference>
<evidence type="ECO:0000313" key="2">
    <source>
        <dbReference type="Proteomes" id="UP000800038"/>
    </source>
</evidence>
<proteinExistence type="predicted"/>
<dbReference type="EMBL" id="ML976142">
    <property type="protein sequence ID" value="KAF1937364.1"/>
    <property type="molecule type" value="Genomic_DNA"/>
</dbReference>
<evidence type="ECO:0000313" key="1">
    <source>
        <dbReference type="EMBL" id="KAF1937364.1"/>
    </source>
</evidence>
<dbReference type="AlphaFoldDB" id="A0A6A5SCQ1"/>
<organism evidence="1 2">
    <name type="scientific">Clathrospora elynae</name>
    <dbReference type="NCBI Taxonomy" id="706981"/>
    <lineage>
        <taxon>Eukaryota</taxon>
        <taxon>Fungi</taxon>
        <taxon>Dikarya</taxon>
        <taxon>Ascomycota</taxon>
        <taxon>Pezizomycotina</taxon>
        <taxon>Dothideomycetes</taxon>
        <taxon>Pleosporomycetidae</taxon>
        <taxon>Pleosporales</taxon>
        <taxon>Diademaceae</taxon>
        <taxon>Clathrospora</taxon>
    </lineage>
</organism>
<reference evidence="1" key="1">
    <citation type="journal article" date="2020" name="Stud. Mycol.">
        <title>101 Dothideomycetes genomes: a test case for predicting lifestyles and emergence of pathogens.</title>
        <authorList>
            <person name="Haridas S."/>
            <person name="Albert R."/>
            <person name="Binder M."/>
            <person name="Bloem J."/>
            <person name="Labutti K."/>
            <person name="Salamov A."/>
            <person name="Andreopoulos B."/>
            <person name="Baker S."/>
            <person name="Barry K."/>
            <person name="Bills G."/>
            <person name="Bluhm B."/>
            <person name="Cannon C."/>
            <person name="Castanera R."/>
            <person name="Culley D."/>
            <person name="Daum C."/>
            <person name="Ezra D."/>
            <person name="Gonzalez J."/>
            <person name="Henrissat B."/>
            <person name="Kuo A."/>
            <person name="Liang C."/>
            <person name="Lipzen A."/>
            <person name="Lutzoni F."/>
            <person name="Magnuson J."/>
            <person name="Mondo S."/>
            <person name="Nolan M."/>
            <person name="Ohm R."/>
            <person name="Pangilinan J."/>
            <person name="Park H.-J."/>
            <person name="Ramirez L."/>
            <person name="Alfaro M."/>
            <person name="Sun H."/>
            <person name="Tritt A."/>
            <person name="Yoshinaga Y."/>
            <person name="Zwiers L.-H."/>
            <person name="Turgeon B."/>
            <person name="Goodwin S."/>
            <person name="Spatafora J."/>
            <person name="Crous P."/>
            <person name="Grigoriev I."/>
        </authorList>
    </citation>
    <scope>NUCLEOTIDE SEQUENCE</scope>
    <source>
        <strain evidence="1">CBS 161.51</strain>
    </source>
</reference>